<keyword evidence="3" id="KW-1185">Reference proteome</keyword>
<protein>
    <submittedName>
        <fullName evidence="1">Uncharacterized protein</fullName>
    </submittedName>
</protein>
<gene>
    <name evidence="1" type="ORF">SS50377_17766</name>
    <name evidence="2" type="ORF">SS50377_27901</name>
</gene>
<dbReference type="Proteomes" id="UP000018208">
    <property type="component" value="Unassembled WGS sequence"/>
</dbReference>
<evidence type="ECO:0000313" key="3">
    <source>
        <dbReference type="Proteomes" id="UP000018208"/>
    </source>
</evidence>
<dbReference type="VEuPathDB" id="GiardiaDB:SS50377_27901"/>
<dbReference type="EMBL" id="AUWU02000008">
    <property type="protein sequence ID" value="KAH0569929.1"/>
    <property type="molecule type" value="Genomic_DNA"/>
</dbReference>
<proteinExistence type="predicted"/>
<accession>V6LD81</accession>
<dbReference type="EMBL" id="KI546159">
    <property type="protein sequence ID" value="EST42460.1"/>
    <property type="molecule type" value="Genomic_DNA"/>
</dbReference>
<evidence type="ECO:0000313" key="1">
    <source>
        <dbReference type="EMBL" id="EST42460.1"/>
    </source>
</evidence>
<sequence length="66" mass="7707">MRPIKSLLMKKGKFTKLMNKSYGMRSFLRVGQCYNASESFELHLIDTKEVMTLLTLDIPVEELIRI</sequence>
<reference evidence="2" key="2">
    <citation type="submission" date="2020-12" db="EMBL/GenBank/DDBJ databases">
        <title>New Spironucleus salmonicida genome in near-complete chromosomes.</title>
        <authorList>
            <person name="Xu F."/>
            <person name="Kurt Z."/>
            <person name="Jimenez-Gonzalez A."/>
            <person name="Astvaldsson A."/>
            <person name="Andersson J.O."/>
            <person name="Svard S.G."/>
        </authorList>
    </citation>
    <scope>NUCLEOTIDE SEQUENCE</scope>
    <source>
        <strain evidence="2">ATCC 50377</strain>
    </source>
</reference>
<dbReference type="AlphaFoldDB" id="V6LD81"/>
<evidence type="ECO:0000313" key="2">
    <source>
        <dbReference type="EMBL" id="KAH0569929.1"/>
    </source>
</evidence>
<reference evidence="1 2" key="1">
    <citation type="journal article" date="2014" name="PLoS Genet.">
        <title>The Genome of Spironucleus salmonicida Highlights a Fish Pathogen Adapted to Fluctuating Environments.</title>
        <authorList>
            <person name="Xu F."/>
            <person name="Jerlstrom-Hultqvist J."/>
            <person name="Einarsson E."/>
            <person name="Astvaldsson A."/>
            <person name="Svard S.G."/>
            <person name="Andersson J.O."/>
        </authorList>
    </citation>
    <scope>NUCLEOTIDE SEQUENCE</scope>
    <source>
        <strain evidence="2">ATCC 50377</strain>
    </source>
</reference>
<name>V6LD81_9EUKA</name>
<organism evidence="1">
    <name type="scientific">Spironucleus salmonicida</name>
    <dbReference type="NCBI Taxonomy" id="348837"/>
    <lineage>
        <taxon>Eukaryota</taxon>
        <taxon>Metamonada</taxon>
        <taxon>Diplomonadida</taxon>
        <taxon>Hexamitidae</taxon>
        <taxon>Hexamitinae</taxon>
        <taxon>Spironucleus</taxon>
    </lineage>
</organism>